<keyword evidence="2" id="KW-1185">Reference proteome</keyword>
<evidence type="ECO:0000313" key="2">
    <source>
        <dbReference type="Proteomes" id="UP001497516"/>
    </source>
</evidence>
<name>A0AAV2DDP4_9ROSI</name>
<sequence length="164" mass="17883">MPETTSLKLLTLLLGTTALRAAGVLRLMIGTIPLGATVDSASPVLTGCREEPLFFPDIEHRHTGTFGGPVGELSQSWRLEPYFGFFELSLLLVYSFDSEDCSNLTWGVFGGLSRVFNFCLGKEILPSDVSDFQLRSKDGNGSGWGGFCQTQIQTHGFIRQKNSG</sequence>
<accession>A0AAV2DDP4</accession>
<protein>
    <submittedName>
        <fullName evidence="1">Uncharacterized protein</fullName>
    </submittedName>
</protein>
<evidence type="ECO:0000313" key="1">
    <source>
        <dbReference type="EMBL" id="CAL1371522.1"/>
    </source>
</evidence>
<reference evidence="1 2" key="1">
    <citation type="submission" date="2024-04" db="EMBL/GenBank/DDBJ databases">
        <authorList>
            <person name="Fracassetti M."/>
        </authorList>
    </citation>
    <scope>NUCLEOTIDE SEQUENCE [LARGE SCALE GENOMIC DNA]</scope>
</reference>
<dbReference type="Proteomes" id="UP001497516">
    <property type="component" value="Chromosome 2"/>
</dbReference>
<organism evidence="1 2">
    <name type="scientific">Linum trigynum</name>
    <dbReference type="NCBI Taxonomy" id="586398"/>
    <lineage>
        <taxon>Eukaryota</taxon>
        <taxon>Viridiplantae</taxon>
        <taxon>Streptophyta</taxon>
        <taxon>Embryophyta</taxon>
        <taxon>Tracheophyta</taxon>
        <taxon>Spermatophyta</taxon>
        <taxon>Magnoliopsida</taxon>
        <taxon>eudicotyledons</taxon>
        <taxon>Gunneridae</taxon>
        <taxon>Pentapetalae</taxon>
        <taxon>rosids</taxon>
        <taxon>fabids</taxon>
        <taxon>Malpighiales</taxon>
        <taxon>Linaceae</taxon>
        <taxon>Linum</taxon>
    </lineage>
</organism>
<dbReference type="EMBL" id="OZ034815">
    <property type="protein sequence ID" value="CAL1371522.1"/>
    <property type="molecule type" value="Genomic_DNA"/>
</dbReference>
<dbReference type="AlphaFoldDB" id="A0AAV2DDP4"/>
<gene>
    <name evidence="1" type="ORF">LTRI10_LOCUS13582</name>
</gene>
<proteinExistence type="predicted"/>